<gene>
    <name evidence="1" type="ORF">CLEI1391_LOCUS17768</name>
</gene>
<dbReference type="InterPro" id="IPR011990">
    <property type="entry name" value="TPR-like_helical_dom_sf"/>
</dbReference>
<dbReference type="PANTHER" id="PTHR36761">
    <property type="entry name" value="ORF03 PROTEIN"/>
    <property type="match status" value="1"/>
</dbReference>
<sequence length="297" mass="33485">MLLAARGLTPAHRCRSPAGYPSRQVNNAGWQRRKVVSCRAGDDQALATLSRLSNLKALDEAARRFKTGLDNGLDEDMLVAMELGAADASELSELQAQYKDKIKEKLLLRVIQLGKEDEEARRKLSENFALGKEAYSCGEYGASVVLLERAVEELGEQTVLGGEAQLWLALAYQACGREKDCIDLYKRIEQEHPVAKIKKQAYELRYIMEAPKLTISEEERVKIPLIQSDTWRKTERKTYAPRNLPTPKKDGKKSSYWDRASWELPPVSFIPDKWYVRVAWAVLLVGVTIYANAKLSG</sequence>
<dbReference type="EMBL" id="HBFB01031685">
    <property type="protein sequence ID" value="CAD8693585.1"/>
    <property type="molecule type" value="Transcribed_RNA"/>
</dbReference>
<reference evidence="1" key="1">
    <citation type="submission" date="2021-01" db="EMBL/GenBank/DDBJ databases">
        <authorList>
            <person name="Corre E."/>
            <person name="Pelletier E."/>
            <person name="Niang G."/>
            <person name="Scheremetjew M."/>
            <person name="Finn R."/>
            <person name="Kale V."/>
            <person name="Holt S."/>
            <person name="Cochrane G."/>
            <person name="Meng A."/>
            <person name="Brown T."/>
            <person name="Cohen L."/>
        </authorList>
    </citation>
    <scope>NUCLEOTIDE SEQUENCE</scope>
    <source>
        <strain evidence="1">SAG 11-49</strain>
    </source>
</reference>
<organism evidence="1">
    <name type="scientific">Chlamydomonas leiostraca</name>
    <dbReference type="NCBI Taxonomy" id="1034604"/>
    <lineage>
        <taxon>Eukaryota</taxon>
        <taxon>Viridiplantae</taxon>
        <taxon>Chlorophyta</taxon>
        <taxon>core chlorophytes</taxon>
        <taxon>Chlorophyceae</taxon>
        <taxon>CS clade</taxon>
        <taxon>Chlamydomonadales</taxon>
        <taxon>Chlamydomonadaceae</taxon>
        <taxon>Chlamydomonas</taxon>
    </lineage>
</organism>
<dbReference type="PANTHER" id="PTHR36761:SF2">
    <property type="entry name" value="ORF03 PROTEIN"/>
    <property type="match status" value="1"/>
</dbReference>
<proteinExistence type="predicted"/>
<evidence type="ECO:0000313" key="1">
    <source>
        <dbReference type="EMBL" id="CAD8693585.1"/>
    </source>
</evidence>
<protein>
    <submittedName>
        <fullName evidence="1">Uncharacterized protein</fullName>
    </submittedName>
</protein>
<name>A0A7S0S364_9CHLO</name>
<accession>A0A7S0S364</accession>
<dbReference type="AlphaFoldDB" id="A0A7S0S364"/>
<dbReference type="Gene3D" id="1.25.40.10">
    <property type="entry name" value="Tetratricopeptide repeat domain"/>
    <property type="match status" value="1"/>
</dbReference>